<dbReference type="InterPro" id="IPR012902">
    <property type="entry name" value="N_methyl_site"/>
</dbReference>
<organism evidence="2 3">
    <name type="scientific">Sphingomonas hengshuiensis</name>
    <dbReference type="NCBI Taxonomy" id="1609977"/>
    <lineage>
        <taxon>Bacteria</taxon>
        <taxon>Pseudomonadati</taxon>
        <taxon>Pseudomonadota</taxon>
        <taxon>Alphaproteobacteria</taxon>
        <taxon>Sphingomonadales</taxon>
        <taxon>Sphingomonadaceae</taxon>
        <taxon>Sphingomonas</taxon>
    </lineage>
</organism>
<dbReference type="NCBIfam" id="TIGR02532">
    <property type="entry name" value="IV_pilin_GFxxxE"/>
    <property type="match status" value="1"/>
</dbReference>
<evidence type="ECO:0000256" key="1">
    <source>
        <dbReference type="SAM" id="Phobius"/>
    </source>
</evidence>
<dbReference type="Proteomes" id="UP000032300">
    <property type="component" value="Chromosome"/>
</dbReference>
<dbReference type="SUPFAM" id="SSF54523">
    <property type="entry name" value="Pili subunits"/>
    <property type="match status" value="1"/>
</dbReference>
<dbReference type="KEGG" id="sphi:TS85_10790"/>
<keyword evidence="1" id="KW-0812">Transmembrane</keyword>
<evidence type="ECO:0000313" key="2">
    <source>
        <dbReference type="EMBL" id="AJP72171.1"/>
    </source>
</evidence>
<sequence>MPVGGAGIIRRPRDGETGMTLVEMLVVLAIIGVMAGAVSIGIGSVTRAPSVETEARRLATRLQAAADDAMLGDRLIAFTVEKHGYGFATMTPDGQMIARTDDALGFHKLPTGMTVTLTVKPPVILGVDGSGRPMAATVESGSQRWLVTYDGMTATAVKAPAA</sequence>
<reference evidence="2 3" key="1">
    <citation type="journal article" date="2015" name="Int. J. Syst. Evol. Microbiol.">
        <title>Sphingomonas hengshuiensis sp. nov., isolated from lake wetland.</title>
        <authorList>
            <person name="Wei S."/>
            <person name="Wang T."/>
            <person name="Liu H."/>
            <person name="Zhang C."/>
            <person name="Guo J."/>
            <person name="Wang Q."/>
            <person name="Liang K."/>
            <person name="Zhang Z."/>
        </authorList>
    </citation>
    <scope>NUCLEOTIDE SEQUENCE [LARGE SCALE GENOMIC DNA]</scope>
    <source>
        <strain evidence="2 3">WHSC-8</strain>
    </source>
</reference>
<keyword evidence="3" id="KW-1185">Reference proteome</keyword>
<dbReference type="PROSITE" id="PS00409">
    <property type="entry name" value="PROKAR_NTER_METHYL"/>
    <property type="match status" value="1"/>
</dbReference>
<keyword evidence="1" id="KW-1133">Transmembrane helix</keyword>
<name>A0A7U4J8F1_9SPHN</name>
<reference evidence="2 3" key="2">
    <citation type="submission" date="2015-02" db="EMBL/GenBank/DDBJ databases">
        <title>The complete genome of Sphingomonas hengshuiensis sp. WHSC-8 isolated from soil of Hengshui Lake.</title>
        <authorList>
            <person name="Wei S."/>
            <person name="Guo J."/>
            <person name="Su C."/>
            <person name="Wu R."/>
            <person name="Zhang Z."/>
            <person name="Liang K."/>
            <person name="Li H."/>
            <person name="Wang T."/>
            <person name="Liu H."/>
            <person name="Zhang C."/>
            <person name="Li Z."/>
            <person name="Wang Q."/>
            <person name="Meng J."/>
        </authorList>
    </citation>
    <scope>NUCLEOTIDE SEQUENCE [LARGE SCALE GENOMIC DNA]</scope>
    <source>
        <strain evidence="2 3">WHSC-8</strain>
    </source>
</reference>
<gene>
    <name evidence="2" type="ORF">TS85_10790</name>
</gene>
<dbReference type="EMBL" id="CP010836">
    <property type="protein sequence ID" value="AJP72171.1"/>
    <property type="molecule type" value="Genomic_DNA"/>
</dbReference>
<feature type="transmembrane region" description="Helical" evidence="1">
    <location>
        <begin position="21"/>
        <end position="42"/>
    </location>
</feature>
<keyword evidence="1" id="KW-0472">Membrane</keyword>
<dbReference type="InterPro" id="IPR045584">
    <property type="entry name" value="Pilin-like"/>
</dbReference>
<proteinExistence type="predicted"/>
<dbReference type="Pfam" id="PF07963">
    <property type="entry name" value="N_methyl"/>
    <property type="match status" value="1"/>
</dbReference>
<dbReference type="Gene3D" id="3.55.40.10">
    <property type="entry name" value="minor pseudopilin epsh domain"/>
    <property type="match status" value="1"/>
</dbReference>
<dbReference type="AlphaFoldDB" id="A0A7U4J8F1"/>
<accession>A0A7U4J8F1</accession>
<protein>
    <submittedName>
        <fullName evidence="2">General secretion pathway protein GspH</fullName>
    </submittedName>
</protein>
<evidence type="ECO:0000313" key="3">
    <source>
        <dbReference type="Proteomes" id="UP000032300"/>
    </source>
</evidence>
<dbReference type="RefSeq" id="WP_044332117.1">
    <property type="nucleotide sequence ID" value="NZ_CP010836.1"/>
</dbReference>